<organism evidence="2 3">
    <name type="scientific">Lacticaseibacillus paracasei subsp. paracasei Lpp123</name>
    <dbReference type="NCBI Taxonomy" id="1256201"/>
    <lineage>
        <taxon>Bacteria</taxon>
        <taxon>Bacillati</taxon>
        <taxon>Bacillota</taxon>
        <taxon>Bacilli</taxon>
        <taxon>Lactobacillales</taxon>
        <taxon>Lactobacillaceae</taxon>
        <taxon>Lacticaseibacillus</taxon>
    </lineage>
</organism>
<dbReference type="SUPFAM" id="SSF53756">
    <property type="entry name" value="UDP-Glycosyltransferase/glycogen phosphorylase"/>
    <property type="match status" value="1"/>
</dbReference>
<proteinExistence type="predicted"/>
<evidence type="ECO:0000259" key="1">
    <source>
        <dbReference type="Pfam" id="PF00534"/>
    </source>
</evidence>
<dbReference type="InterPro" id="IPR050194">
    <property type="entry name" value="Glycosyltransferase_grp1"/>
</dbReference>
<dbReference type="AlphaFoldDB" id="A0A829GFZ8"/>
<sequence>MKLLICVENLLMDGVKRVATVVGNELAKTNKVAYFTLATTPTFFELNAPLITAANPVNTGRSFRGSKPLTKYSSQINDLIQVLIKGDYDVVILTAGLLTSFSSQIKARVPQVRIIAWLHNNYETYMDNYYRNMQSEFIAGLHSADRVVVLTRHDVIHFSKIQSRTIKIYNPLTIKRGTISSLTNHVISMVSRIDIQQKGLDLLVKIAANIPDDWEIRLAGSGPDENKLRNLISQMNVNNKLKLTGSLTDEQLAVHYQTSSIFMMTSRWEGLPLVIGEAMSFGLPVISMNNTGAQEYLNGGKFGVLTQDHHVHDLNIKLDTLMYSPSIRHYWANQALLRSHDFSLSDVTNQWQRLFKELSL</sequence>
<dbReference type="PANTHER" id="PTHR45947">
    <property type="entry name" value="SULFOQUINOVOSYL TRANSFERASE SQD2"/>
    <property type="match status" value="1"/>
</dbReference>
<keyword evidence="2" id="KW-0808">Transferase</keyword>
<evidence type="ECO:0000313" key="2">
    <source>
        <dbReference type="EMBL" id="EPC49220.1"/>
    </source>
</evidence>
<name>A0A829GFZ8_LACPA</name>
<feature type="domain" description="Glycosyl transferase family 1" evidence="1">
    <location>
        <begin position="183"/>
        <end position="335"/>
    </location>
</feature>
<dbReference type="Pfam" id="PF00534">
    <property type="entry name" value="Glycos_transf_1"/>
    <property type="match status" value="1"/>
</dbReference>
<comment type="caution">
    <text evidence="2">The sequence shown here is derived from an EMBL/GenBank/DDBJ whole genome shotgun (WGS) entry which is preliminary data.</text>
</comment>
<gene>
    <name evidence="2" type="ORF">Lpp123_15084</name>
</gene>
<dbReference type="Proteomes" id="UP000014316">
    <property type="component" value="Unassembled WGS sequence"/>
</dbReference>
<dbReference type="EMBL" id="ANJW01000885">
    <property type="protein sequence ID" value="EPC49220.1"/>
    <property type="molecule type" value="Genomic_DNA"/>
</dbReference>
<reference evidence="2 3" key="1">
    <citation type="journal article" date="2013" name="PLoS ONE">
        <title>Lactobacillus paracasei comparative genomics: towards species pan-genome definition and exploitation of diversity.</title>
        <authorList>
            <person name="Smokvina T."/>
            <person name="Wels M."/>
            <person name="Polka J."/>
            <person name="Chervaux C."/>
            <person name="Brisse S."/>
            <person name="Boekhorst J."/>
            <person name="van Hylckama Vlieg J.E."/>
            <person name="Siezen R.J."/>
        </authorList>
    </citation>
    <scope>NUCLEOTIDE SEQUENCE [LARGE SCALE GENOMIC DNA]</scope>
    <source>
        <strain evidence="2 3">Lpp123</strain>
    </source>
</reference>
<protein>
    <submittedName>
        <fullName evidence="2">Glycosyl transferases group 1 family protein</fullName>
    </submittedName>
</protein>
<dbReference type="PANTHER" id="PTHR45947:SF3">
    <property type="entry name" value="SULFOQUINOVOSYL TRANSFERASE SQD2"/>
    <property type="match status" value="1"/>
</dbReference>
<dbReference type="InterPro" id="IPR001296">
    <property type="entry name" value="Glyco_trans_1"/>
</dbReference>
<evidence type="ECO:0000313" key="3">
    <source>
        <dbReference type="Proteomes" id="UP000014316"/>
    </source>
</evidence>
<accession>A0A829GFZ8</accession>
<dbReference type="GO" id="GO:0016757">
    <property type="term" value="F:glycosyltransferase activity"/>
    <property type="evidence" value="ECO:0007669"/>
    <property type="project" value="InterPro"/>
</dbReference>
<dbReference type="Gene3D" id="3.40.50.2000">
    <property type="entry name" value="Glycogen Phosphorylase B"/>
    <property type="match status" value="2"/>
</dbReference>